<feature type="domain" description="Disease resistance R13L4/SHOC-2-like LRR" evidence="3">
    <location>
        <begin position="255"/>
        <end position="436"/>
    </location>
</feature>
<feature type="domain" description="Disease resistance R13L4/SHOC-2-like LRR" evidence="3">
    <location>
        <begin position="496"/>
        <end position="601"/>
    </location>
</feature>
<dbReference type="SMART" id="SM00369">
    <property type="entry name" value="LRR_TYP"/>
    <property type="match status" value="12"/>
</dbReference>
<dbReference type="SUPFAM" id="SSF52058">
    <property type="entry name" value="L domain-like"/>
    <property type="match status" value="2"/>
</dbReference>
<evidence type="ECO:0000259" key="3">
    <source>
        <dbReference type="Pfam" id="PF23598"/>
    </source>
</evidence>
<accession>A0A8T0DW08</accession>
<protein>
    <recommendedName>
        <fullName evidence="3">Disease resistance R13L4/SHOC-2-like LRR domain-containing protein</fullName>
    </recommendedName>
</protein>
<dbReference type="Pfam" id="PF13855">
    <property type="entry name" value="LRR_8"/>
    <property type="match status" value="1"/>
</dbReference>
<dbReference type="PRINTS" id="PR00019">
    <property type="entry name" value="LEURICHRPT"/>
</dbReference>
<dbReference type="SMART" id="SM00364">
    <property type="entry name" value="LRR_BAC"/>
    <property type="match status" value="10"/>
</dbReference>
<dbReference type="AlphaFoldDB" id="A0A8T0DW08"/>
<sequence>MPVEFIMASMEKAFSDPDRDINESEFSTSVQVHSFQPGSFLVGHNLKRSSDLSHQLSEQLSVETEVAEGRMSPTYPGKCSDNSLKCRMKLFNPPSLIRPFGNTSNASDTSRKSVSVLPHDGKKFRISSRSSLKKQKPPDLSKELSECRESQSPVLDLSNEELQQLPNGVFDDLTWLTELYLYENKLSSLPPSIGRLTNLRLLLVQQNLLAKLPKEMVNLIKLEQLDLRHNRLEGSLPACIPSMFNLKNLLLKYNKLTCIKGIEKLKQLTCLVVCQNCLKQELPSAIGELTRLTTLDLSHNQLTSLPESIGDCRALRNLNLQHNQLERLPESMGNLVNLCKLSVKYNQLIAIPKSLSRCKELDEFNVENNQLSSLPDDLLCNLPKLKNITLSRNSFTSFPAGGPGQFRTCYSLNIDHNRISDIPSAIFTEANGLTRLNLCDNNITFLVPADLPHWKSIVELDLGSNRLISLPAEIGTLENLEVLELNFNQLRSLPDEIASLSKLRILGLDSNELEALPEDLSGLVNLQELNVVCNRLTTFPRSIGTLSKLKVIKAGENDIRFLPAELGNMLALQELHLNDNLNLNNLPVELSLCKTLQILPLENCPLREIERDIVEGGSAMIIYFLQQVIQCRHQTAV</sequence>
<evidence type="ECO:0000313" key="4">
    <source>
        <dbReference type="EMBL" id="KAF8571328.1"/>
    </source>
</evidence>
<proteinExistence type="predicted"/>
<gene>
    <name evidence="4" type="ORF">P879_00611</name>
</gene>
<reference evidence="4 5" key="1">
    <citation type="submission" date="2019-07" db="EMBL/GenBank/DDBJ databases">
        <title>Annotation for the trematode Paragonimus westermani.</title>
        <authorList>
            <person name="Choi Y.-J."/>
        </authorList>
    </citation>
    <scope>NUCLEOTIDE SEQUENCE [LARGE SCALE GENOMIC DNA]</scope>
    <source>
        <strain evidence="4">180907_Pwestermani</strain>
    </source>
</reference>
<dbReference type="PROSITE" id="PS51450">
    <property type="entry name" value="LRR"/>
    <property type="match status" value="4"/>
</dbReference>
<dbReference type="Proteomes" id="UP000699462">
    <property type="component" value="Unassembled WGS sequence"/>
</dbReference>
<evidence type="ECO:0000256" key="1">
    <source>
        <dbReference type="ARBA" id="ARBA00022614"/>
    </source>
</evidence>
<dbReference type="InterPro" id="IPR001611">
    <property type="entry name" value="Leu-rich_rpt"/>
</dbReference>
<keyword evidence="2" id="KW-0677">Repeat</keyword>
<dbReference type="Pfam" id="PF00560">
    <property type="entry name" value="LRR_1"/>
    <property type="match status" value="1"/>
</dbReference>
<keyword evidence="5" id="KW-1185">Reference proteome</keyword>
<evidence type="ECO:0000256" key="2">
    <source>
        <dbReference type="ARBA" id="ARBA00022737"/>
    </source>
</evidence>
<dbReference type="PANTHER" id="PTHR45752">
    <property type="entry name" value="LEUCINE-RICH REPEAT-CONTAINING"/>
    <property type="match status" value="1"/>
</dbReference>
<dbReference type="Gene3D" id="3.80.10.10">
    <property type="entry name" value="Ribonuclease Inhibitor"/>
    <property type="match status" value="3"/>
</dbReference>
<dbReference type="InterPro" id="IPR055414">
    <property type="entry name" value="LRR_R13L4/SHOC2-like"/>
</dbReference>
<dbReference type="EMBL" id="JTDF01000587">
    <property type="protein sequence ID" value="KAF8571328.1"/>
    <property type="molecule type" value="Genomic_DNA"/>
</dbReference>
<dbReference type="Pfam" id="PF23598">
    <property type="entry name" value="LRR_14"/>
    <property type="match status" value="2"/>
</dbReference>
<dbReference type="FunFam" id="3.80.10.10:FF:001164">
    <property type="entry name" value="GH01279p"/>
    <property type="match status" value="1"/>
</dbReference>
<name>A0A8T0DW08_9TREM</name>
<dbReference type="OrthoDB" id="676979at2759"/>
<comment type="caution">
    <text evidence="4">The sequence shown here is derived from an EMBL/GenBank/DDBJ whole genome shotgun (WGS) entry which is preliminary data.</text>
</comment>
<dbReference type="PANTHER" id="PTHR45752:SF167">
    <property type="entry name" value="LEUCINE-RICH REPEAT PROTEIN SOC-2 HOMOLOG"/>
    <property type="match status" value="1"/>
</dbReference>
<evidence type="ECO:0000313" key="5">
    <source>
        <dbReference type="Proteomes" id="UP000699462"/>
    </source>
</evidence>
<dbReference type="SMART" id="SM00365">
    <property type="entry name" value="LRR_SD22"/>
    <property type="match status" value="5"/>
</dbReference>
<dbReference type="InterPro" id="IPR050715">
    <property type="entry name" value="LRR-SigEffector_domain"/>
</dbReference>
<keyword evidence="1" id="KW-0433">Leucine-rich repeat</keyword>
<dbReference type="InterPro" id="IPR032675">
    <property type="entry name" value="LRR_dom_sf"/>
</dbReference>
<dbReference type="InterPro" id="IPR003591">
    <property type="entry name" value="Leu-rich_rpt_typical-subtyp"/>
</dbReference>
<organism evidence="4 5">
    <name type="scientific">Paragonimus westermani</name>
    <dbReference type="NCBI Taxonomy" id="34504"/>
    <lineage>
        <taxon>Eukaryota</taxon>
        <taxon>Metazoa</taxon>
        <taxon>Spiralia</taxon>
        <taxon>Lophotrochozoa</taxon>
        <taxon>Platyhelminthes</taxon>
        <taxon>Trematoda</taxon>
        <taxon>Digenea</taxon>
        <taxon>Plagiorchiida</taxon>
        <taxon>Troglotremata</taxon>
        <taxon>Troglotrematidae</taxon>
        <taxon>Paragonimus</taxon>
    </lineage>
</organism>